<feature type="region of interest" description="Disordered" evidence="6">
    <location>
        <begin position="1200"/>
        <end position="1236"/>
    </location>
</feature>
<feature type="coiled-coil region" evidence="5">
    <location>
        <begin position="442"/>
        <end position="476"/>
    </location>
</feature>
<evidence type="ECO:0000256" key="3">
    <source>
        <dbReference type="ARBA" id="ARBA00023054"/>
    </source>
</evidence>
<feature type="region of interest" description="Disordered" evidence="6">
    <location>
        <begin position="970"/>
        <end position="1141"/>
    </location>
</feature>
<feature type="region of interest" description="Disordered" evidence="6">
    <location>
        <begin position="1"/>
        <end position="175"/>
    </location>
</feature>
<feature type="compositionally biased region" description="Basic and acidic residues" evidence="6">
    <location>
        <begin position="45"/>
        <end position="58"/>
    </location>
</feature>
<evidence type="ECO:0000256" key="4">
    <source>
        <dbReference type="ARBA" id="ARBA00023136"/>
    </source>
</evidence>
<feature type="compositionally biased region" description="Polar residues" evidence="6">
    <location>
        <begin position="85"/>
        <end position="99"/>
    </location>
</feature>
<feature type="coiled-coil region" evidence="5">
    <location>
        <begin position="297"/>
        <end position="338"/>
    </location>
</feature>
<feature type="compositionally biased region" description="Low complexity" evidence="6">
    <location>
        <begin position="1066"/>
        <end position="1090"/>
    </location>
</feature>
<feature type="compositionally biased region" description="Low complexity" evidence="6">
    <location>
        <begin position="109"/>
        <end position="126"/>
    </location>
</feature>
<dbReference type="Proteomes" id="UP000694546">
    <property type="component" value="Chromosome 1"/>
</dbReference>
<dbReference type="GeneTree" id="ENSGT00950000182982"/>
<proteinExistence type="predicted"/>
<dbReference type="OrthoDB" id="10036174at2759"/>
<feature type="compositionally biased region" description="Polar residues" evidence="6">
    <location>
        <begin position="994"/>
        <end position="1014"/>
    </location>
</feature>
<comment type="subcellular location">
    <subcellularLocation>
        <location evidence="1">Membrane</location>
    </subcellularLocation>
</comment>
<reference evidence="8" key="3">
    <citation type="submission" date="2025-09" db="UniProtKB">
        <authorList>
            <consortium name="Ensembl"/>
        </authorList>
    </citation>
    <scope>IDENTIFICATION</scope>
</reference>
<dbReference type="Ensembl" id="ENSGMOT00000021556.2">
    <property type="protein sequence ID" value="ENSGMOP00000021043.2"/>
    <property type="gene ID" value="ENSGMOG00000019566.2"/>
</dbReference>
<evidence type="ECO:0000259" key="7">
    <source>
        <dbReference type="Pfam" id="PF11365"/>
    </source>
</evidence>
<dbReference type="GO" id="GO:0016020">
    <property type="term" value="C:membrane"/>
    <property type="evidence" value="ECO:0007669"/>
    <property type="project" value="UniProtKB-SubCell"/>
</dbReference>
<evidence type="ECO:0000256" key="6">
    <source>
        <dbReference type="SAM" id="MobiDB-lite"/>
    </source>
</evidence>
<name>A0A8C4ZRW3_GADMO</name>
<dbReference type="PANTHER" id="PTHR15742">
    <property type="entry name" value="GIRDIN"/>
    <property type="match status" value="1"/>
</dbReference>
<dbReference type="InterPro" id="IPR027881">
    <property type="entry name" value="SOGA_CC"/>
</dbReference>
<evidence type="ECO:0000313" key="8">
    <source>
        <dbReference type="Ensembl" id="ENSGMOP00000021043.2"/>
    </source>
</evidence>
<gene>
    <name evidence="8" type="primary">LOC115549942</name>
</gene>
<dbReference type="GO" id="GO:0010506">
    <property type="term" value="P:regulation of autophagy"/>
    <property type="evidence" value="ECO:0007669"/>
    <property type="project" value="InterPro"/>
</dbReference>
<feature type="compositionally biased region" description="Low complexity" evidence="6">
    <location>
        <begin position="1124"/>
        <end position="1136"/>
    </location>
</feature>
<evidence type="ECO:0000256" key="5">
    <source>
        <dbReference type="SAM" id="Coils"/>
    </source>
</evidence>
<organism evidence="8 9">
    <name type="scientific">Gadus morhua</name>
    <name type="common">Atlantic cod</name>
    <dbReference type="NCBI Taxonomy" id="8049"/>
    <lineage>
        <taxon>Eukaryota</taxon>
        <taxon>Metazoa</taxon>
        <taxon>Chordata</taxon>
        <taxon>Craniata</taxon>
        <taxon>Vertebrata</taxon>
        <taxon>Euteleostomi</taxon>
        <taxon>Actinopterygii</taxon>
        <taxon>Neopterygii</taxon>
        <taxon>Teleostei</taxon>
        <taxon>Neoteleostei</taxon>
        <taxon>Acanthomorphata</taxon>
        <taxon>Zeiogadaria</taxon>
        <taxon>Gadariae</taxon>
        <taxon>Gadiformes</taxon>
        <taxon>Gadoidei</taxon>
        <taxon>Gadidae</taxon>
        <taxon>Gadus</taxon>
    </lineage>
</organism>
<dbReference type="GO" id="GO:0005615">
    <property type="term" value="C:extracellular space"/>
    <property type="evidence" value="ECO:0007669"/>
    <property type="project" value="InterPro"/>
</dbReference>
<sequence length="1260" mass="139777">MNRGDNSSKPARRGQQPPRAPQQGAPQTQKGTKDCRRSSCPKTRLNNDTRGTQKESATELKSVGKGKRAGSVVESVSNDECPKSASVQRKLSDDSNASEDYSKDSGCVSWKLSSSDSSSEMSDCTSEGNKPDPQNIDPEISWSDGSASASAMHGGGRGDERESKDGNTVGNYLPDRGLSPGVAYVSENDSNLMMGETTEGLIREVDELRSENEYLKDEMEELHCEMVEMRDMFQEEEVYQLQELRLQLEQANKTCRILQYRLRKAERRSIRVAQTGQVDGELVRSLEHDIKVAKSVSLRLRNELESVQKKKSLLEVENEVLRERTQELEVAKQVLQTEVDKVFSKENSLKRRSVRSPISKAERRLSQLIEEDSADLKCQLHFAKEELALMCKKLTKLVSESEGMRVELVRYHSAYGDVDPNQFPEGKASYARSRETEVKAHLKLVEEEATLLSRRIVELEVENRGLRSEMSDMRDKCGGAMEEEEEEPMELVPEKLVPQVDVGWELKERGQSGTMGHTTEYTQDNKANGTTDAGVVESFVLRDGSPAQTKGMLSVCQITRESPVGGEWSPLVQEEVSGRKEDRALHGKTVKDYETLLSLKEHACIVSSAIQLLTSPSNSLASTPVAMPETGFPNKAQPPGQTLFIQGAVNESLALLQNMLLAFIGHLEKLMTYSGLGDFSFQKGAHFCDSFMLPIILGEFAGHNMDAQNVIEHNMMEEACATDIEERVKHTQQGSSSQFNMTQSRRDPKVLLILQAISVLYRWGQVNEPGRADNEARAKTIYMLQKVLHELEAECPNSQTTCDSVPKAVRCKTNEDASACAISNERRYFEIDRTYKAEGKRSRRPFAPRKSNRKHWFYLSQSVAQLDQEEPVKTWDHPIMPCNFPDLDFEQISTERSHTAPESTAIRIYYSPPSARRVHLAQLRQSPTTDRESVTMVSRRCTPGSPLSPLYLGLSANLSDDMKEMTASWRRVAHSSHPEEERRRSSGAWVEVSCSGTQTRTQPQMVSVGLQTDGPQGVASVRNSPSRVQSPSSARALHNSNPAEKVNGRAARPRQTSPKLYRRHSASCLTSTTFSSSSLASSPSSSSSSPSRERALVNLSNQGPARKTWARPAHKSTLNTDFGSASRAAKPPSKAAGNHRYGLVTEFLRKVSGRAEKPAPGAGPKGKTELKNLERIPTRPPAVPLHRTDSVTRIVNKRFMKQGEEKGSGQSQAIRGAIPRDGSSSSVTAEEGNYDCSSGSTLTFCFARPQRQTLNPGKPQ</sequence>
<feature type="compositionally biased region" description="Low complexity" evidence="6">
    <location>
        <begin position="13"/>
        <end position="27"/>
    </location>
</feature>
<dbReference type="GeneID" id="115549942"/>
<keyword evidence="4" id="KW-0472">Membrane</keyword>
<feature type="coiled-coil region" evidence="5">
    <location>
        <begin position="198"/>
        <end position="268"/>
    </location>
</feature>
<reference evidence="8" key="2">
    <citation type="submission" date="2025-08" db="UniProtKB">
        <authorList>
            <consortium name="Ensembl"/>
        </authorList>
    </citation>
    <scope>IDENTIFICATION</scope>
</reference>
<protein>
    <submittedName>
        <fullName evidence="8">Uncharacterized LOC115549942</fullName>
    </submittedName>
</protein>
<dbReference type="PANTHER" id="PTHR15742:SF1">
    <property type="entry name" value="PROTEIN SOGA1"/>
    <property type="match status" value="1"/>
</dbReference>
<evidence type="ECO:0000256" key="1">
    <source>
        <dbReference type="ARBA" id="ARBA00004370"/>
    </source>
</evidence>
<feature type="compositionally biased region" description="Basic and acidic residues" evidence="6">
    <location>
        <begin position="156"/>
        <end position="165"/>
    </location>
</feature>
<reference evidence="8" key="1">
    <citation type="submission" date="2019-07" db="EMBL/GenBank/DDBJ databases">
        <authorList>
            <consortium name="Wellcome Sanger Institute Data Sharing"/>
        </authorList>
    </citation>
    <scope>NUCLEOTIDE SEQUENCE [LARGE SCALE GENOMIC DNA]</scope>
</reference>
<feature type="compositionally biased region" description="Polar residues" evidence="6">
    <location>
        <begin position="1021"/>
        <end position="1042"/>
    </location>
</feature>
<feature type="domain" description="SOGA coiled-coil" evidence="7">
    <location>
        <begin position="372"/>
        <end position="466"/>
    </location>
</feature>
<keyword evidence="3 5" id="KW-0175">Coiled coil</keyword>
<dbReference type="RefSeq" id="XP_030220899.1">
    <property type="nucleotide sequence ID" value="XM_030365039.1"/>
</dbReference>
<evidence type="ECO:0000256" key="2">
    <source>
        <dbReference type="ARBA" id="ARBA00022553"/>
    </source>
</evidence>
<dbReference type="OMA" id="STERSHT"/>
<dbReference type="AlphaFoldDB" id="A0A8C4ZRW3"/>
<accession>A0A8C4ZRW3</accession>
<keyword evidence="2" id="KW-0597">Phosphoprotein</keyword>
<keyword evidence="9" id="KW-1185">Reference proteome</keyword>
<dbReference type="Pfam" id="PF11365">
    <property type="entry name" value="SOGA"/>
    <property type="match status" value="1"/>
</dbReference>
<evidence type="ECO:0000313" key="9">
    <source>
        <dbReference type="Proteomes" id="UP000694546"/>
    </source>
</evidence>
<dbReference type="InterPro" id="IPR049885">
    <property type="entry name" value="MTCL1-3"/>
</dbReference>